<dbReference type="EMBL" id="FOKK01000003">
    <property type="protein sequence ID" value="SFA99563.1"/>
    <property type="molecule type" value="Genomic_DNA"/>
</dbReference>
<accession>A0A1I0XHY1</accession>
<feature type="transmembrane region" description="Helical" evidence="1">
    <location>
        <begin position="44"/>
        <end position="69"/>
    </location>
</feature>
<keyword evidence="1" id="KW-0812">Transmembrane</keyword>
<keyword evidence="1" id="KW-1133">Transmembrane helix</keyword>
<organism evidence="2 3">
    <name type="scientific">Algoriphagus aquimarinus</name>
    <dbReference type="NCBI Taxonomy" id="237018"/>
    <lineage>
        <taxon>Bacteria</taxon>
        <taxon>Pseudomonadati</taxon>
        <taxon>Bacteroidota</taxon>
        <taxon>Cytophagia</taxon>
        <taxon>Cytophagales</taxon>
        <taxon>Cyclobacteriaceae</taxon>
        <taxon>Algoriphagus</taxon>
    </lineage>
</organism>
<evidence type="ECO:0000313" key="3">
    <source>
        <dbReference type="Proteomes" id="UP000198790"/>
    </source>
</evidence>
<evidence type="ECO:0000256" key="1">
    <source>
        <dbReference type="SAM" id="Phobius"/>
    </source>
</evidence>
<keyword evidence="3" id="KW-1185">Reference proteome</keyword>
<dbReference type="RefSeq" id="WP_092895077.1">
    <property type="nucleotide sequence ID" value="NZ_FOKK01000003.1"/>
</dbReference>
<dbReference type="Proteomes" id="UP000198790">
    <property type="component" value="Unassembled WGS sequence"/>
</dbReference>
<sequence>MKTKWSKLHKTLRIGLITLIIGISPLLILLGLNELGVIDAGNAVGPGILAMLTFYPSIILIIIGSVLTYRNRRKNMVTE</sequence>
<reference evidence="2 3" key="1">
    <citation type="submission" date="2016-10" db="EMBL/GenBank/DDBJ databases">
        <authorList>
            <person name="de Groot N.N."/>
        </authorList>
    </citation>
    <scope>NUCLEOTIDE SEQUENCE [LARGE SCALE GENOMIC DNA]</scope>
    <source>
        <strain evidence="2 3">DSM 23399</strain>
    </source>
</reference>
<evidence type="ECO:0000313" key="2">
    <source>
        <dbReference type="EMBL" id="SFA99563.1"/>
    </source>
</evidence>
<dbReference type="STRING" id="237018.SAMN04489723_103148"/>
<dbReference type="OrthoDB" id="9939569at2"/>
<gene>
    <name evidence="2" type="ORF">SAMN04489723_103148</name>
</gene>
<proteinExistence type="predicted"/>
<protein>
    <submittedName>
        <fullName evidence="2">Uncharacterized protein</fullName>
    </submittedName>
</protein>
<name>A0A1I0XHY1_9BACT</name>
<feature type="transmembrane region" description="Helical" evidence="1">
    <location>
        <begin position="12"/>
        <end position="32"/>
    </location>
</feature>
<dbReference type="AlphaFoldDB" id="A0A1I0XHY1"/>
<keyword evidence="1" id="KW-0472">Membrane</keyword>